<dbReference type="EC" id="1.1.1.23" evidence="4 12"/>
<dbReference type="FunFam" id="3.40.50.1980:FF:000002">
    <property type="entry name" value="Histidinol dehydrogenase, chloroplastic"/>
    <property type="match status" value="1"/>
</dbReference>
<keyword evidence="7 12" id="KW-0862">Zinc</keyword>
<evidence type="ECO:0000256" key="4">
    <source>
        <dbReference type="ARBA" id="ARBA00012965"/>
    </source>
</evidence>
<evidence type="ECO:0000256" key="2">
    <source>
        <dbReference type="ARBA" id="ARBA00004940"/>
    </source>
</evidence>
<feature type="binding site" evidence="12 16">
    <location>
        <position position="428"/>
    </location>
    <ligand>
        <name>substrate</name>
    </ligand>
</feature>
<dbReference type="InterPro" id="IPR016161">
    <property type="entry name" value="Ald_DH/histidinol_DH"/>
</dbReference>
<comment type="catalytic activity">
    <reaction evidence="11 12">
        <text>L-histidinol + 2 NAD(+) + H2O = L-histidine + 2 NADH + 3 H(+)</text>
        <dbReference type="Rhea" id="RHEA:20641"/>
        <dbReference type="ChEBI" id="CHEBI:15377"/>
        <dbReference type="ChEBI" id="CHEBI:15378"/>
        <dbReference type="ChEBI" id="CHEBI:57540"/>
        <dbReference type="ChEBI" id="CHEBI:57595"/>
        <dbReference type="ChEBI" id="CHEBI:57699"/>
        <dbReference type="ChEBI" id="CHEBI:57945"/>
        <dbReference type="EC" id="1.1.1.23"/>
    </reaction>
</comment>
<keyword evidence="10 12" id="KW-0368">Histidine biosynthesis</keyword>
<evidence type="ECO:0000256" key="16">
    <source>
        <dbReference type="PIRSR" id="PIRSR000099-3"/>
    </source>
</evidence>
<evidence type="ECO:0000256" key="1">
    <source>
        <dbReference type="ARBA" id="ARBA00003850"/>
    </source>
</evidence>
<comment type="function">
    <text evidence="1 12">Catalyzes the sequential NAD-dependent oxidations of L-histidinol to L-histidinaldehyde and then to L-histidine.</text>
</comment>
<gene>
    <name evidence="12" type="primary">hisD</name>
    <name evidence="19" type="ORF">SAMN05444362_1036</name>
</gene>
<feature type="binding site" evidence="12 17">
    <location>
        <position position="273"/>
    </location>
    <ligand>
        <name>Zn(2+)</name>
        <dbReference type="ChEBI" id="CHEBI:29105"/>
    </ligand>
</feature>
<dbReference type="STRING" id="1346286.SAMN05444362_1036"/>
<evidence type="ECO:0000256" key="17">
    <source>
        <dbReference type="PIRSR" id="PIRSR000099-4"/>
    </source>
</evidence>
<keyword evidence="20" id="KW-1185">Reference proteome</keyword>
<evidence type="ECO:0000256" key="13">
    <source>
        <dbReference type="PIRNR" id="PIRNR000099"/>
    </source>
</evidence>
<keyword evidence="6 12" id="KW-0479">Metal-binding</keyword>
<feature type="binding site" evidence="12 15">
    <location>
        <position position="204"/>
    </location>
    <ligand>
        <name>NAD(+)</name>
        <dbReference type="ChEBI" id="CHEBI:57540"/>
    </ligand>
</feature>
<dbReference type="UniPathway" id="UPA00031">
    <property type="reaction ID" value="UER00014"/>
</dbReference>
<dbReference type="FunFam" id="1.20.5.1300:FF:000001">
    <property type="entry name" value="Histidine biosynthesis trifunctional protein"/>
    <property type="match status" value="1"/>
</dbReference>
<dbReference type="PRINTS" id="PR00083">
    <property type="entry name" value="HOLDHDRGNASE"/>
</dbReference>
<feature type="active site" description="Proton acceptor" evidence="12 14">
    <location>
        <position position="341"/>
    </location>
</feature>
<dbReference type="AlphaFoldDB" id="A0A1M4XWC3"/>
<dbReference type="InterPro" id="IPR022695">
    <property type="entry name" value="Histidinol_DH_monofunct"/>
</dbReference>
<dbReference type="GO" id="GO:0008270">
    <property type="term" value="F:zinc ion binding"/>
    <property type="evidence" value="ECO:0007669"/>
    <property type="project" value="UniProtKB-UniRule"/>
</dbReference>
<comment type="similarity">
    <text evidence="3 12 13 18">Belongs to the histidinol dehydrogenase family.</text>
</comment>
<organism evidence="19 20">
    <name type="scientific">Dysgonomonas macrotermitis</name>
    <dbReference type="NCBI Taxonomy" id="1346286"/>
    <lineage>
        <taxon>Bacteria</taxon>
        <taxon>Pseudomonadati</taxon>
        <taxon>Bacteroidota</taxon>
        <taxon>Bacteroidia</taxon>
        <taxon>Bacteroidales</taxon>
        <taxon>Dysgonomonadaceae</taxon>
        <taxon>Dysgonomonas</taxon>
    </lineage>
</organism>
<proteinExistence type="inferred from homology"/>
<comment type="pathway">
    <text evidence="2 12">Amino-acid biosynthesis; L-histidine biosynthesis; L-histidine from 5-phospho-alpha-D-ribose 1-diphosphate: step 9/9.</text>
</comment>
<evidence type="ECO:0000256" key="9">
    <source>
        <dbReference type="ARBA" id="ARBA00023027"/>
    </source>
</evidence>
<dbReference type="Pfam" id="PF00815">
    <property type="entry name" value="Histidinol_dh"/>
    <property type="match status" value="1"/>
</dbReference>
<feature type="binding site" evidence="12 16">
    <location>
        <position position="433"/>
    </location>
    <ligand>
        <name>substrate</name>
    </ligand>
</feature>
<evidence type="ECO:0000313" key="20">
    <source>
        <dbReference type="Proteomes" id="UP000184480"/>
    </source>
</evidence>
<dbReference type="GO" id="GO:0005829">
    <property type="term" value="C:cytosol"/>
    <property type="evidence" value="ECO:0007669"/>
    <property type="project" value="TreeGrafter"/>
</dbReference>
<evidence type="ECO:0000256" key="10">
    <source>
        <dbReference type="ARBA" id="ARBA00023102"/>
    </source>
</evidence>
<evidence type="ECO:0000256" key="15">
    <source>
        <dbReference type="PIRSR" id="PIRSR000099-2"/>
    </source>
</evidence>
<evidence type="ECO:0000256" key="6">
    <source>
        <dbReference type="ARBA" id="ARBA00022723"/>
    </source>
</evidence>
<feature type="binding site" evidence="12 16">
    <location>
        <position position="273"/>
    </location>
    <ligand>
        <name>substrate</name>
    </ligand>
</feature>
<evidence type="ECO:0000256" key="5">
    <source>
        <dbReference type="ARBA" id="ARBA00022605"/>
    </source>
</evidence>
<protein>
    <recommendedName>
        <fullName evidence="4 12">Histidinol dehydrogenase</fullName>
        <shortName evidence="12">HDH</shortName>
        <ecNumber evidence="4 12">1.1.1.23</ecNumber>
    </recommendedName>
</protein>
<keyword evidence="8 12" id="KW-0560">Oxidoreductase</keyword>
<evidence type="ECO:0000256" key="8">
    <source>
        <dbReference type="ARBA" id="ARBA00023002"/>
    </source>
</evidence>
<evidence type="ECO:0000256" key="14">
    <source>
        <dbReference type="PIRSR" id="PIRSR000099-1"/>
    </source>
</evidence>
<dbReference type="EMBL" id="FQUC01000003">
    <property type="protein sequence ID" value="SHE97791.1"/>
    <property type="molecule type" value="Genomic_DNA"/>
</dbReference>
<dbReference type="CDD" id="cd06572">
    <property type="entry name" value="Histidinol_dh"/>
    <property type="match status" value="1"/>
</dbReference>
<dbReference type="SUPFAM" id="SSF53720">
    <property type="entry name" value="ALDH-like"/>
    <property type="match status" value="1"/>
</dbReference>
<dbReference type="Gene3D" id="3.40.50.1980">
    <property type="entry name" value="Nitrogenase molybdenum iron protein domain"/>
    <property type="match status" value="2"/>
</dbReference>
<keyword evidence="9 12" id="KW-0520">NAD</keyword>
<feature type="binding site" evidence="12 16">
    <location>
        <position position="374"/>
    </location>
    <ligand>
        <name>substrate</name>
    </ligand>
</feature>
<name>A0A1M4XWC3_9BACT</name>
<feature type="binding site" evidence="12 17">
    <location>
        <position position="276"/>
    </location>
    <ligand>
        <name>Zn(2+)</name>
        <dbReference type="ChEBI" id="CHEBI:29105"/>
    </ligand>
</feature>
<dbReference type="GO" id="GO:0051287">
    <property type="term" value="F:NAD binding"/>
    <property type="evidence" value="ECO:0007669"/>
    <property type="project" value="InterPro"/>
</dbReference>
<reference evidence="20" key="1">
    <citation type="submission" date="2016-11" db="EMBL/GenBank/DDBJ databases">
        <authorList>
            <person name="Varghese N."/>
            <person name="Submissions S."/>
        </authorList>
    </citation>
    <scope>NUCLEOTIDE SEQUENCE [LARGE SCALE GENOMIC DNA]</scope>
    <source>
        <strain evidence="20">DSM 27370</strain>
    </source>
</reference>
<dbReference type="PANTHER" id="PTHR21256:SF2">
    <property type="entry name" value="HISTIDINE BIOSYNTHESIS TRIFUNCTIONAL PROTEIN"/>
    <property type="match status" value="1"/>
</dbReference>
<feature type="binding site" evidence="12 16">
    <location>
        <position position="276"/>
    </location>
    <ligand>
        <name>substrate</name>
    </ligand>
</feature>
<dbReference type="PANTHER" id="PTHR21256">
    <property type="entry name" value="HISTIDINOL DEHYDROGENASE HDH"/>
    <property type="match status" value="1"/>
</dbReference>
<feature type="binding site" evidence="12 17">
    <location>
        <position position="374"/>
    </location>
    <ligand>
        <name>Zn(2+)</name>
        <dbReference type="ChEBI" id="CHEBI:29105"/>
    </ligand>
</feature>
<accession>A0A1M4XWC3</accession>
<dbReference type="HAMAP" id="MF_01024">
    <property type="entry name" value="HisD"/>
    <property type="match status" value="1"/>
</dbReference>
<evidence type="ECO:0000313" key="19">
    <source>
        <dbReference type="EMBL" id="SHE97791.1"/>
    </source>
</evidence>
<feature type="binding site" evidence="12 15">
    <location>
        <position position="142"/>
    </location>
    <ligand>
        <name>NAD(+)</name>
        <dbReference type="ChEBI" id="CHEBI:57540"/>
    </ligand>
</feature>
<sequence>MINEVPMLTNVTNEAASCMQVIKHPDKSEWKSLLARPTFDTSSLNDTVSRILTDIRQEGDAAVLRYGEMFDKAVLKELRVTLPEINEAANLLSEDLKEAIHVAAKNIEKFHVSQKFETKKIETTPGVICWQKAVGIEKVGLYIPGGSAPLFSTVLMLAIPAKIAGCKEIILCTPPDKDGNINPAILYAAKMAGATSIFKVGGVQAIGAMAYGTATVPKVYKIFGPGNQYVMAAKQLVSLRDVAIDMPAGPSEVQVIADETANAAFIAADLLSQAEHGADSQVILTTTSEKVIEQVLSEIQVQLALLPRKEIAEKALKHSKAILLKNNEDIIELTNEYAPEHLIIETADYIQLAQQVVNAGSVFLGNYTPESAGDYASGTNHTLPTNGYAKAYSGVNLDSFIKKITFQEISREGIQNLGKTIEVMAENELLYAHKNAVTLRLK</sequence>
<comment type="cofactor">
    <cofactor evidence="12 17">
        <name>Zn(2+)</name>
        <dbReference type="ChEBI" id="CHEBI:29105"/>
    </cofactor>
    <text evidence="12 17">Binds 1 zinc ion per subunit.</text>
</comment>
<evidence type="ECO:0000256" key="7">
    <source>
        <dbReference type="ARBA" id="ARBA00022833"/>
    </source>
</evidence>
<dbReference type="Gene3D" id="1.20.5.1300">
    <property type="match status" value="1"/>
</dbReference>
<dbReference type="Proteomes" id="UP000184480">
    <property type="component" value="Unassembled WGS sequence"/>
</dbReference>
<evidence type="ECO:0000256" key="18">
    <source>
        <dbReference type="RuleBase" id="RU004175"/>
    </source>
</evidence>
<feature type="binding site" evidence="12 15">
    <location>
        <position position="227"/>
    </location>
    <ligand>
        <name>NAD(+)</name>
        <dbReference type="ChEBI" id="CHEBI:57540"/>
    </ligand>
</feature>
<dbReference type="NCBIfam" id="TIGR00069">
    <property type="entry name" value="hisD"/>
    <property type="match status" value="1"/>
</dbReference>
<evidence type="ECO:0000256" key="12">
    <source>
        <dbReference type="HAMAP-Rule" id="MF_01024"/>
    </source>
</evidence>
<feature type="active site" description="Proton acceptor" evidence="12 14">
    <location>
        <position position="340"/>
    </location>
</feature>
<dbReference type="GO" id="GO:0000105">
    <property type="term" value="P:L-histidine biosynthetic process"/>
    <property type="evidence" value="ECO:0007669"/>
    <property type="project" value="UniProtKB-UniRule"/>
</dbReference>
<feature type="binding site" evidence="12 16">
    <location>
        <position position="341"/>
    </location>
    <ligand>
        <name>substrate</name>
    </ligand>
</feature>
<dbReference type="FunFam" id="3.40.50.1980:FF:000001">
    <property type="entry name" value="Histidinol dehydrogenase"/>
    <property type="match status" value="1"/>
</dbReference>
<evidence type="ECO:0000256" key="3">
    <source>
        <dbReference type="ARBA" id="ARBA00010178"/>
    </source>
</evidence>
<keyword evidence="5 12" id="KW-0028">Amino-acid biosynthesis</keyword>
<feature type="binding site" evidence="12 16">
    <location>
        <position position="251"/>
    </location>
    <ligand>
        <name>substrate</name>
    </ligand>
</feature>
<evidence type="ECO:0000256" key="11">
    <source>
        <dbReference type="ARBA" id="ARBA00049489"/>
    </source>
</evidence>
<feature type="binding site" evidence="12 17">
    <location>
        <position position="433"/>
    </location>
    <ligand>
        <name>Zn(2+)</name>
        <dbReference type="ChEBI" id="CHEBI:29105"/>
    </ligand>
</feature>
<dbReference type="PIRSF" id="PIRSF000099">
    <property type="entry name" value="Histidinol_dh"/>
    <property type="match status" value="1"/>
</dbReference>
<dbReference type="GO" id="GO:0004399">
    <property type="term" value="F:histidinol dehydrogenase activity"/>
    <property type="evidence" value="ECO:0007669"/>
    <property type="project" value="UniProtKB-UniRule"/>
</dbReference>
<dbReference type="InterPro" id="IPR012131">
    <property type="entry name" value="Hstdl_DH"/>
</dbReference>